<proteinExistence type="predicted"/>
<evidence type="ECO:0000313" key="2">
    <source>
        <dbReference type="Proteomes" id="UP000683360"/>
    </source>
</evidence>
<dbReference type="Proteomes" id="UP000683360">
    <property type="component" value="Unassembled WGS sequence"/>
</dbReference>
<dbReference type="AlphaFoldDB" id="A0A8S3QQ45"/>
<organism evidence="1 2">
    <name type="scientific">Mytilus edulis</name>
    <name type="common">Blue mussel</name>
    <dbReference type="NCBI Taxonomy" id="6550"/>
    <lineage>
        <taxon>Eukaryota</taxon>
        <taxon>Metazoa</taxon>
        <taxon>Spiralia</taxon>
        <taxon>Lophotrochozoa</taxon>
        <taxon>Mollusca</taxon>
        <taxon>Bivalvia</taxon>
        <taxon>Autobranchia</taxon>
        <taxon>Pteriomorphia</taxon>
        <taxon>Mytilida</taxon>
        <taxon>Mytiloidea</taxon>
        <taxon>Mytilidae</taxon>
        <taxon>Mytilinae</taxon>
        <taxon>Mytilus</taxon>
    </lineage>
</organism>
<name>A0A8S3QQ45_MYTED</name>
<protein>
    <submittedName>
        <fullName evidence="1">Uncharacterized protein</fullName>
    </submittedName>
</protein>
<evidence type="ECO:0000313" key="1">
    <source>
        <dbReference type="EMBL" id="CAG2197110.1"/>
    </source>
</evidence>
<comment type="caution">
    <text evidence="1">The sequence shown here is derived from an EMBL/GenBank/DDBJ whole genome shotgun (WGS) entry which is preliminary data.</text>
</comment>
<keyword evidence="2" id="KW-1185">Reference proteome</keyword>
<dbReference type="EMBL" id="CAJPWZ010000620">
    <property type="protein sequence ID" value="CAG2197110.1"/>
    <property type="molecule type" value="Genomic_DNA"/>
</dbReference>
<accession>A0A8S3QQ45</accession>
<dbReference type="OrthoDB" id="6205767at2759"/>
<gene>
    <name evidence="1" type="ORF">MEDL_11949</name>
</gene>
<sequence length="191" mass="21741">MTFILITMVLGNIIDISKYGTFRKLIRVTAYVQRFISNCRFTKHLRKSGVLTTNDINTAVRSWILDCQKSSYSAEIKSLQDTRNKNTMKYPRIRQLGLFIDDDGLRCAHILLLGLFTVFVEGKVSVGKMNSYIQSLQIVSKTAEELYESLKDEKDVTAPEPEMKSRQDNIRKCADAIKPGIRFIAALKKPA</sequence>
<reference evidence="1" key="1">
    <citation type="submission" date="2021-03" db="EMBL/GenBank/DDBJ databases">
        <authorList>
            <person name="Bekaert M."/>
        </authorList>
    </citation>
    <scope>NUCLEOTIDE SEQUENCE</scope>
</reference>